<comment type="similarity">
    <text evidence="2 11">Belongs to the glycosyl hydrolase 10 (cellulase F) family.</text>
</comment>
<evidence type="ECO:0000256" key="3">
    <source>
        <dbReference type="ARBA" id="ARBA00022651"/>
    </source>
</evidence>
<comment type="catalytic activity">
    <reaction evidence="1 11">
        <text>Endohydrolysis of (1-&gt;4)-beta-D-xylosidic linkages in xylans.</text>
        <dbReference type="EC" id="3.2.1.8"/>
    </reaction>
</comment>
<dbReference type="SUPFAM" id="SSF51445">
    <property type="entry name" value="(Trans)glycosidases"/>
    <property type="match status" value="1"/>
</dbReference>
<dbReference type="EMBL" id="QPMM01000019">
    <property type="protein sequence ID" value="RFS18813.1"/>
    <property type="molecule type" value="Genomic_DNA"/>
</dbReference>
<evidence type="ECO:0000256" key="7">
    <source>
        <dbReference type="ARBA" id="ARBA00023277"/>
    </source>
</evidence>
<proteinExistence type="inferred from homology"/>
<dbReference type="RefSeq" id="WP_116978898.1">
    <property type="nucleotide sequence ID" value="NZ_QPMM01000019.1"/>
</dbReference>
<keyword evidence="9 11" id="KW-0624">Polysaccharide degradation</keyword>
<gene>
    <name evidence="14" type="ORF">DVR12_26810</name>
</gene>
<evidence type="ECO:0000313" key="14">
    <source>
        <dbReference type="EMBL" id="RFS18813.1"/>
    </source>
</evidence>
<evidence type="ECO:0000259" key="13">
    <source>
        <dbReference type="PROSITE" id="PS51760"/>
    </source>
</evidence>
<dbReference type="GO" id="GO:0031176">
    <property type="term" value="F:endo-1,4-beta-xylanase activity"/>
    <property type="evidence" value="ECO:0007669"/>
    <property type="project" value="UniProtKB-EC"/>
</dbReference>
<keyword evidence="8 11" id="KW-0326">Glycosidase</keyword>
<evidence type="ECO:0000256" key="9">
    <source>
        <dbReference type="ARBA" id="ARBA00023326"/>
    </source>
</evidence>
<sequence>MLTINKYTSLLLLAAACLNTACNKEVKVNIQATGNFGDSTMALKDAAKFPIGVAINYTPLMNEGQFASIVKNAFNSVTFGYEMKHGAIVQSDGSLNFTNADAMMNAVNGMTVFGHTLCWHQNQNADYLKRYAGIIKPQAVELSTNGGFENGLTGWSIFNSGNPAGTSTITATNDKNDVHSGSGAMKVVNPVGYPGSQWRVQVSSTAFATTIGKKYNISYWVKAAAANGSIRLSSGPTNAQYQGDQTIGTSWQQVNWTITADLVSTTFLFDMGQAANTYYIDDVSVQEVIETGGADQIVLKLDTAMKKFITGMVSHYKDKVHAWDVVNEPFSSSPVAIRNNNNTANTANDVLVWSDYMGRGWALKAFKYAQAADPSAELYINDYELESNNAKLDSLIAFVKELKDQGAKVDGIGTQMHISRLTATPGIDNMMKKLAATGLKIRISELDVKAMAGSAAPQPTPELLAYQAVIYKYVVASYMKYIPAAQQAGITVWGVNDKNSWLYNGGKEYPLLYDNNYNKKPAYSAMLQGLTGK</sequence>
<dbReference type="SUPFAM" id="SSF49785">
    <property type="entry name" value="Galactose-binding domain-like"/>
    <property type="match status" value="1"/>
</dbReference>
<dbReference type="SMART" id="SM00633">
    <property type="entry name" value="Glyco_10"/>
    <property type="match status" value="1"/>
</dbReference>
<evidence type="ECO:0000256" key="4">
    <source>
        <dbReference type="ARBA" id="ARBA00022729"/>
    </source>
</evidence>
<dbReference type="Pfam" id="PF02018">
    <property type="entry name" value="CBM_4_9"/>
    <property type="match status" value="1"/>
</dbReference>
<feature type="signal peptide" evidence="12">
    <location>
        <begin position="1"/>
        <end position="21"/>
    </location>
</feature>
<dbReference type="OrthoDB" id="1032269at2"/>
<keyword evidence="5" id="KW-0677">Repeat</keyword>
<dbReference type="PROSITE" id="PS00591">
    <property type="entry name" value="GH10_1"/>
    <property type="match status" value="1"/>
</dbReference>
<dbReference type="PRINTS" id="PR00134">
    <property type="entry name" value="GLHYDRLASE10"/>
</dbReference>
<comment type="caution">
    <text evidence="14">The sequence shown here is derived from an EMBL/GenBank/DDBJ whole genome shotgun (WGS) entry which is preliminary data.</text>
</comment>
<feature type="chain" id="PRO_5017786102" description="Beta-xylanase" evidence="12">
    <location>
        <begin position="22"/>
        <end position="533"/>
    </location>
</feature>
<dbReference type="Pfam" id="PF00331">
    <property type="entry name" value="Glyco_hydro_10"/>
    <property type="match status" value="2"/>
</dbReference>
<keyword evidence="7 11" id="KW-0119">Carbohydrate metabolism</keyword>
<protein>
    <recommendedName>
        <fullName evidence="11">Beta-xylanase</fullName>
        <ecNumber evidence="11">3.2.1.8</ecNumber>
    </recommendedName>
</protein>
<feature type="domain" description="GH10" evidence="13">
    <location>
        <begin position="37"/>
        <end position="529"/>
    </location>
</feature>
<dbReference type="InterPro" id="IPR003305">
    <property type="entry name" value="CenC_carb-bd"/>
</dbReference>
<evidence type="ECO:0000256" key="12">
    <source>
        <dbReference type="SAM" id="SignalP"/>
    </source>
</evidence>
<evidence type="ECO:0000256" key="10">
    <source>
        <dbReference type="PROSITE-ProRule" id="PRU10061"/>
    </source>
</evidence>
<dbReference type="EC" id="3.2.1.8" evidence="11"/>
<evidence type="ECO:0000256" key="8">
    <source>
        <dbReference type="ARBA" id="ARBA00023295"/>
    </source>
</evidence>
<keyword evidence="6 11" id="KW-0378">Hydrolase</keyword>
<organism evidence="14 15">
    <name type="scientific">Chitinophaga silvatica</name>
    <dbReference type="NCBI Taxonomy" id="2282649"/>
    <lineage>
        <taxon>Bacteria</taxon>
        <taxon>Pseudomonadati</taxon>
        <taxon>Bacteroidota</taxon>
        <taxon>Chitinophagia</taxon>
        <taxon>Chitinophagales</taxon>
        <taxon>Chitinophagaceae</taxon>
        <taxon>Chitinophaga</taxon>
    </lineage>
</organism>
<evidence type="ECO:0000256" key="6">
    <source>
        <dbReference type="ARBA" id="ARBA00022801"/>
    </source>
</evidence>
<evidence type="ECO:0000256" key="5">
    <source>
        <dbReference type="ARBA" id="ARBA00022737"/>
    </source>
</evidence>
<dbReference type="GO" id="GO:0045493">
    <property type="term" value="P:xylan catabolic process"/>
    <property type="evidence" value="ECO:0007669"/>
    <property type="project" value="UniProtKB-KW"/>
</dbReference>
<evidence type="ECO:0000256" key="1">
    <source>
        <dbReference type="ARBA" id="ARBA00000681"/>
    </source>
</evidence>
<dbReference type="Gene3D" id="3.20.20.80">
    <property type="entry name" value="Glycosidases"/>
    <property type="match status" value="2"/>
</dbReference>
<dbReference type="PANTHER" id="PTHR31490">
    <property type="entry name" value="GLYCOSYL HYDROLASE"/>
    <property type="match status" value="1"/>
</dbReference>
<name>A0A3E1Y2D3_9BACT</name>
<dbReference type="PROSITE" id="PS51760">
    <property type="entry name" value="GH10_2"/>
    <property type="match status" value="1"/>
</dbReference>
<dbReference type="AlphaFoldDB" id="A0A3E1Y2D3"/>
<dbReference type="Proteomes" id="UP000260644">
    <property type="component" value="Unassembled WGS sequence"/>
</dbReference>
<feature type="active site" description="Nucleophile" evidence="10">
    <location>
        <position position="445"/>
    </location>
</feature>
<accession>A0A3E1Y2D3</accession>
<keyword evidence="4 12" id="KW-0732">Signal</keyword>
<dbReference type="PANTHER" id="PTHR31490:SF88">
    <property type="entry name" value="BETA-XYLANASE"/>
    <property type="match status" value="1"/>
</dbReference>
<keyword evidence="3" id="KW-0858">Xylan degradation</keyword>
<dbReference type="InterPro" id="IPR017853">
    <property type="entry name" value="GH"/>
</dbReference>
<reference evidence="14 15" key="1">
    <citation type="submission" date="2018-07" db="EMBL/GenBank/DDBJ databases">
        <title>Chitinophaga K2CV101002-2 sp. nov., isolated from a monsoon evergreen broad-leaved forest soil.</title>
        <authorList>
            <person name="Lv Y."/>
        </authorList>
    </citation>
    <scope>NUCLEOTIDE SEQUENCE [LARGE SCALE GENOMIC DNA]</scope>
    <source>
        <strain evidence="14 15">GDMCC 1.1288</strain>
    </source>
</reference>
<evidence type="ECO:0000313" key="15">
    <source>
        <dbReference type="Proteomes" id="UP000260644"/>
    </source>
</evidence>
<dbReference type="InterPro" id="IPR001000">
    <property type="entry name" value="GH10_dom"/>
</dbReference>
<evidence type="ECO:0000256" key="2">
    <source>
        <dbReference type="ARBA" id="ARBA00007495"/>
    </source>
</evidence>
<dbReference type="InterPro" id="IPR044846">
    <property type="entry name" value="GH10"/>
</dbReference>
<dbReference type="InterPro" id="IPR008979">
    <property type="entry name" value="Galactose-bd-like_sf"/>
</dbReference>
<dbReference type="PROSITE" id="PS51257">
    <property type="entry name" value="PROKAR_LIPOPROTEIN"/>
    <property type="match status" value="1"/>
</dbReference>
<evidence type="ECO:0000256" key="11">
    <source>
        <dbReference type="RuleBase" id="RU361174"/>
    </source>
</evidence>
<dbReference type="InterPro" id="IPR031158">
    <property type="entry name" value="GH10_AS"/>
</dbReference>
<dbReference type="Gene3D" id="2.60.120.260">
    <property type="entry name" value="Galactose-binding domain-like"/>
    <property type="match status" value="1"/>
</dbReference>
<keyword evidence="15" id="KW-1185">Reference proteome</keyword>